<evidence type="ECO:0000256" key="2">
    <source>
        <dbReference type="ARBA" id="ARBA00022692"/>
    </source>
</evidence>
<feature type="binding site" evidence="5">
    <location>
        <position position="198"/>
    </location>
    <ligand>
        <name>Zn(2+)</name>
        <dbReference type="ChEBI" id="CHEBI:29105"/>
    </ligand>
</feature>
<evidence type="ECO:0000256" key="4">
    <source>
        <dbReference type="ARBA" id="ARBA00023136"/>
    </source>
</evidence>
<keyword evidence="3 6" id="KW-1133">Transmembrane helix</keyword>
<keyword evidence="5" id="KW-0479">Metal-binding</keyword>
<gene>
    <name evidence="7" type="ORF">DFP88_10149</name>
</gene>
<accession>A0A318T4V6</accession>
<feature type="transmembrane region" description="Helical" evidence="6">
    <location>
        <begin position="166"/>
        <end position="187"/>
    </location>
</feature>
<evidence type="ECO:0000256" key="3">
    <source>
        <dbReference type="ARBA" id="ARBA00022989"/>
    </source>
</evidence>
<keyword evidence="8" id="KW-1185">Reference proteome</keyword>
<name>A0A318T4V6_9RHOB</name>
<feature type="transmembrane region" description="Helical" evidence="6">
    <location>
        <begin position="103"/>
        <end position="129"/>
    </location>
</feature>
<dbReference type="EMBL" id="QJTE01000001">
    <property type="protein sequence ID" value="PYE85384.1"/>
    <property type="molecule type" value="Genomic_DNA"/>
</dbReference>
<comment type="subcellular location">
    <subcellularLocation>
        <location evidence="1">Membrane</location>
        <topology evidence="1">Multi-pass membrane protein</topology>
    </subcellularLocation>
</comment>
<evidence type="ECO:0000256" key="6">
    <source>
        <dbReference type="SAM" id="Phobius"/>
    </source>
</evidence>
<sequence>MQTNEPAYPAYALPERVADGIVHAFGVVLAITGAVLLIVFAARHGGLGSGQVAAVSVYGGALIATFLASACYHMTPWEGPRPWLRRLDHAAIYLKIAGTYTPLVVLIGSVFAYSILALVWALALAGAVVKVFFWSAPGRMAPVLYLILGWLSLALVWPLAMVLPAVPLALIVAGGLLYTLGVVFFSWESLRFSNAIWHSFVLAASGCFFAAIALGLQALG</sequence>
<reference evidence="7 8" key="1">
    <citation type="submission" date="2018-06" db="EMBL/GenBank/DDBJ databases">
        <title>Genomic Encyclopedia of Type Strains, Phase III (KMG-III): the genomes of soil and plant-associated and newly described type strains.</title>
        <authorList>
            <person name="Whitman W."/>
        </authorList>
    </citation>
    <scope>NUCLEOTIDE SEQUENCE [LARGE SCALE GENOMIC DNA]</scope>
    <source>
        <strain evidence="7 8">CECT 9025</strain>
    </source>
</reference>
<evidence type="ECO:0000313" key="8">
    <source>
        <dbReference type="Proteomes" id="UP000248311"/>
    </source>
</evidence>
<dbReference type="PANTHER" id="PTHR20855:SF3">
    <property type="entry name" value="LD03007P"/>
    <property type="match status" value="1"/>
</dbReference>
<dbReference type="InterPro" id="IPR004254">
    <property type="entry name" value="AdipoR/HlyIII-related"/>
</dbReference>
<feature type="transmembrane region" description="Helical" evidence="6">
    <location>
        <begin position="52"/>
        <end position="75"/>
    </location>
</feature>
<dbReference type="PANTHER" id="PTHR20855">
    <property type="entry name" value="ADIPOR/PROGESTIN RECEPTOR-RELATED"/>
    <property type="match status" value="1"/>
</dbReference>
<feature type="binding site" evidence="5">
    <location>
        <position position="73"/>
    </location>
    <ligand>
        <name>Zn(2+)</name>
        <dbReference type="ChEBI" id="CHEBI:29105"/>
    </ligand>
</feature>
<feature type="transmembrane region" description="Helical" evidence="6">
    <location>
        <begin position="20"/>
        <end position="40"/>
    </location>
</feature>
<keyword evidence="2 6" id="KW-0812">Transmembrane</keyword>
<keyword evidence="5" id="KW-0862">Zinc</keyword>
<evidence type="ECO:0000256" key="5">
    <source>
        <dbReference type="PIRSR" id="PIRSR604254-1"/>
    </source>
</evidence>
<dbReference type="GO" id="GO:0016020">
    <property type="term" value="C:membrane"/>
    <property type="evidence" value="ECO:0007669"/>
    <property type="project" value="UniProtKB-SubCell"/>
</dbReference>
<proteinExistence type="predicted"/>
<comment type="caution">
    <text evidence="7">The sequence shown here is derived from an EMBL/GenBank/DDBJ whole genome shotgun (WGS) entry which is preliminary data.</text>
</comment>
<evidence type="ECO:0000313" key="7">
    <source>
        <dbReference type="EMBL" id="PYE85384.1"/>
    </source>
</evidence>
<dbReference type="OrthoDB" id="9813689at2"/>
<protein>
    <submittedName>
        <fullName evidence="7">Channel protein (Hemolysin III family)</fullName>
    </submittedName>
</protein>
<organism evidence="7 8">
    <name type="scientific">Pseudoroseicyclus aestuarii</name>
    <dbReference type="NCBI Taxonomy" id="1795041"/>
    <lineage>
        <taxon>Bacteria</taxon>
        <taxon>Pseudomonadati</taxon>
        <taxon>Pseudomonadota</taxon>
        <taxon>Alphaproteobacteria</taxon>
        <taxon>Rhodobacterales</taxon>
        <taxon>Paracoccaceae</taxon>
        <taxon>Pseudoroseicyclus</taxon>
    </lineage>
</organism>
<dbReference type="Pfam" id="PF03006">
    <property type="entry name" value="HlyIII"/>
    <property type="match status" value="1"/>
</dbReference>
<dbReference type="Proteomes" id="UP000248311">
    <property type="component" value="Unassembled WGS sequence"/>
</dbReference>
<dbReference type="GO" id="GO:0046872">
    <property type="term" value="F:metal ion binding"/>
    <property type="evidence" value="ECO:0007669"/>
    <property type="project" value="UniProtKB-KW"/>
</dbReference>
<keyword evidence="4 6" id="KW-0472">Membrane</keyword>
<dbReference type="RefSeq" id="WP_110812455.1">
    <property type="nucleotide sequence ID" value="NZ_QJTE01000001.1"/>
</dbReference>
<dbReference type="AlphaFoldDB" id="A0A318T4V6"/>
<feature type="transmembrane region" description="Helical" evidence="6">
    <location>
        <begin position="199"/>
        <end position="219"/>
    </location>
</feature>
<evidence type="ECO:0000256" key="1">
    <source>
        <dbReference type="ARBA" id="ARBA00004141"/>
    </source>
</evidence>
<feature type="transmembrane region" description="Helical" evidence="6">
    <location>
        <begin position="141"/>
        <end position="160"/>
    </location>
</feature>